<name>A0A3M0GEV8_9FLAO</name>
<dbReference type="Proteomes" id="UP000281985">
    <property type="component" value="Unassembled WGS sequence"/>
</dbReference>
<dbReference type="EMBL" id="REFV01000002">
    <property type="protein sequence ID" value="RMB63270.1"/>
    <property type="molecule type" value="Genomic_DNA"/>
</dbReference>
<evidence type="ECO:0000313" key="1">
    <source>
        <dbReference type="EMBL" id="RMB63270.1"/>
    </source>
</evidence>
<accession>A0A3M0GEV8</accession>
<sequence>MNSHNKKQTFKRNQKVRSTNVLYQEWLYASPPKIWGIKKGGKTKKEKTARMPNGSYIIIKFTRHPRRFGA</sequence>
<protein>
    <submittedName>
        <fullName evidence="1">Uncharacterized protein</fullName>
    </submittedName>
</protein>
<proteinExistence type="predicted"/>
<dbReference type="AlphaFoldDB" id="A0A3M0GEV8"/>
<comment type="caution">
    <text evidence="1">The sequence shown here is derived from an EMBL/GenBank/DDBJ whole genome shotgun (WGS) entry which is preliminary data.</text>
</comment>
<evidence type="ECO:0000313" key="2">
    <source>
        <dbReference type="Proteomes" id="UP000281985"/>
    </source>
</evidence>
<keyword evidence="2" id="KW-1185">Reference proteome</keyword>
<reference evidence="1 2" key="1">
    <citation type="submission" date="2018-10" db="EMBL/GenBank/DDBJ databases">
        <title>Dokdonia luteus sp. nov., isolated from sea water.</title>
        <authorList>
            <person name="Zhou L.Y."/>
            <person name="Du Z.J."/>
        </authorList>
    </citation>
    <scope>NUCLEOTIDE SEQUENCE [LARGE SCALE GENOMIC DNA]</scope>
    <source>
        <strain evidence="1 2">SH27</strain>
    </source>
</reference>
<gene>
    <name evidence="1" type="ORF">EAX61_02420</name>
</gene>
<organism evidence="1 2">
    <name type="scientific">Dokdonia sinensis</name>
    <dbReference type="NCBI Taxonomy" id="2479847"/>
    <lineage>
        <taxon>Bacteria</taxon>
        <taxon>Pseudomonadati</taxon>
        <taxon>Bacteroidota</taxon>
        <taxon>Flavobacteriia</taxon>
        <taxon>Flavobacteriales</taxon>
        <taxon>Flavobacteriaceae</taxon>
        <taxon>Dokdonia</taxon>
    </lineage>
</organism>